<comment type="catalytic activity">
    <reaction evidence="8 10">
        <text>glycerol + ATP = sn-glycerol 3-phosphate + ADP + H(+)</text>
        <dbReference type="Rhea" id="RHEA:21644"/>
        <dbReference type="ChEBI" id="CHEBI:15378"/>
        <dbReference type="ChEBI" id="CHEBI:17754"/>
        <dbReference type="ChEBI" id="CHEBI:30616"/>
        <dbReference type="ChEBI" id="CHEBI:57597"/>
        <dbReference type="ChEBI" id="CHEBI:456216"/>
        <dbReference type="EC" id="2.7.1.30"/>
    </reaction>
</comment>
<dbReference type="InterPro" id="IPR005999">
    <property type="entry name" value="Glycerol_kin"/>
</dbReference>
<feature type="binding site" evidence="10">
    <location>
        <position position="14"/>
    </location>
    <ligand>
        <name>ATP</name>
        <dbReference type="ChEBI" id="CHEBI:30616"/>
    </ligand>
</feature>
<feature type="binding site" evidence="10">
    <location>
        <position position="13"/>
    </location>
    <ligand>
        <name>ATP</name>
        <dbReference type="ChEBI" id="CHEBI:30616"/>
    </ligand>
</feature>
<accession>A0A3P3VZQ9</accession>
<keyword evidence="4 10" id="KW-0547">Nucleotide-binding</keyword>
<dbReference type="InterPro" id="IPR043129">
    <property type="entry name" value="ATPase_NBD"/>
</dbReference>
<feature type="binding site" evidence="10">
    <location>
        <position position="245"/>
    </location>
    <ligand>
        <name>glycerol</name>
        <dbReference type="ChEBI" id="CHEBI:17754"/>
    </ligand>
</feature>
<dbReference type="InterPro" id="IPR018483">
    <property type="entry name" value="Carb_kinase_FGGY_CS"/>
</dbReference>
<comment type="similarity">
    <text evidence="2 10 11">Belongs to the FGGY kinase family.</text>
</comment>
<dbReference type="Pfam" id="PF02782">
    <property type="entry name" value="FGGY_C"/>
    <property type="match status" value="1"/>
</dbReference>
<dbReference type="GO" id="GO:0006072">
    <property type="term" value="P:glycerol-3-phosphate metabolic process"/>
    <property type="evidence" value="ECO:0007669"/>
    <property type="project" value="InterPro"/>
</dbReference>
<feature type="binding site" evidence="10">
    <location>
        <position position="412"/>
    </location>
    <ligand>
        <name>ADP</name>
        <dbReference type="ChEBI" id="CHEBI:456216"/>
    </ligand>
</feature>
<evidence type="ECO:0000256" key="6">
    <source>
        <dbReference type="ARBA" id="ARBA00022798"/>
    </source>
</evidence>
<dbReference type="GO" id="GO:0004370">
    <property type="term" value="F:glycerol kinase activity"/>
    <property type="evidence" value="ECO:0007669"/>
    <property type="project" value="UniProtKB-UniRule"/>
</dbReference>
<feature type="binding site" evidence="10">
    <location>
        <position position="267"/>
    </location>
    <ligand>
        <name>ATP</name>
        <dbReference type="ChEBI" id="CHEBI:30616"/>
    </ligand>
</feature>
<feature type="domain" description="Carbohydrate kinase FGGY N-terminal" evidence="12">
    <location>
        <begin position="5"/>
        <end position="252"/>
    </location>
</feature>
<feature type="binding site" evidence="10">
    <location>
        <position position="16"/>
    </location>
    <ligand>
        <name>ADP</name>
        <dbReference type="ChEBI" id="CHEBI:456216"/>
    </ligand>
</feature>
<dbReference type="Proteomes" id="UP000274391">
    <property type="component" value="Unassembled WGS sequence"/>
</dbReference>
<dbReference type="PIRSF" id="PIRSF000538">
    <property type="entry name" value="GlpK"/>
    <property type="match status" value="1"/>
</dbReference>
<feature type="domain" description="Carbohydrate kinase FGGY C-terminal" evidence="13">
    <location>
        <begin position="262"/>
        <end position="451"/>
    </location>
</feature>
<name>A0A3P3VZQ9_9MICO</name>
<evidence type="ECO:0000256" key="3">
    <source>
        <dbReference type="ARBA" id="ARBA00022679"/>
    </source>
</evidence>
<dbReference type="PANTHER" id="PTHR10196">
    <property type="entry name" value="SUGAR KINASE"/>
    <property type="match status" value="1"/>
</dbReference>
<feature type="binding site" evidence="10">
    <location>
        <position position="133"/>
    </location>
    <ligand>
        <name>glycerol</name>
        <dbReference type="ChEBI" id="CHEBI:17754"/>
    </ligand>
</feature>
<dbReference type="EC" id="2.7.1.30" evidence="10"/>
<dbReference type="PANTHER" id="PTHR10196:SF69">
    <property type="entry name" value="GLYCEROL KINASE"/>
    <property type="match status" value="1"/>
</dbReference>
<evidence type="ECO:0000256" key="5">
    <source>
        <dbReference type="ARBA" id="ARBA00022777"/>
    </source>
</evidence>
<evidence type="ECO:0000256" key="4">
    <source>
        <dbReference type="ARBA" id="ARBA00022741"/>
    </source>
</evidence>
<dbReference type="HAMAP" id="MF_00186">
    <property type="entry name" value="Glycerol_kin"/>
    <property type="match status" value="1"/>
</dbReference>
<feature type="binding site" evidence="10">
    <location>
        <position position="12"/>
    </location>
    <ligand>
        <name>ATP</name>
        <dbReference type="ChEBI" id="CHEBI:30616"/>
    </ligand>
</feature>
<keyword evidence="6 10" id="KW-0319">Glycerol metabolism</keyword>
<dbReference type="InterPro" id="IPR018484">
    <property type="entry name" value="FGGY_N"/>
</dbReference>
<proteinExistence type="inferred from homology"/>
<evidence type="ECO:0000256" key="10">
    <source>
        <dbReference type="HAMAP-Rule" id="MF_00186"/>
    </source>
</evidence>
<feature type="binding site" evidence="10">
    <location>
        <position position="83"/>
    </location>
    <ligand>
        <name>sn-glycerol 3-phosphate</name>
        <dbReference type="ChEBI" id="CHEBI:57597"/>
    </ligand>
</feature>
<dbReference type="NCBIfam" id="NF000756">
    <property type="entry name" value="PRK00047.1"/>
    <property type="match status" value="1"/>
</dbReference>
<comment type="caution">
    <text evidence="14">The sequence shown here is derived from an EMBL/GenBank/DDBJ whole genome shotgun (WGS) entry which is preliminary data.</text>
</comment>
<dbReference type="GO" id="GO:0005829">
    <property type="term" value="C:cytosol"/>
    <property type="evidence" value="ECO:0007669"/>
    <property type="project" value="TreeGrafter"/>
</dbReference>
<evidence type="ECO:0000256" key="1">
    <source>
        <dbReference type="ARBA" id="ARBA00005190"/>
    </source>
</evidence>
<feature type="binding site" evidence="10">
    <location>
        <position position="12"/>
    </location>
    <ligand>
        <name>ADP</name>
        <dbReference type="ChEBI" id="CHEBI:456216"/>
    </ligand>
</feature>
<dbReference type="PROSITE" id="PS00445">
    <property type="entry name" value="FGGY_KINASES_2"/>
    <property type="match status" value="1"/>
</dbReference>
<dbReference type="RefSeq" id="WP_124970599.1">
    <property type="nucleotide sequence ID" value="NZ_RQVS01000004.1"/>
</dbReference>
<feature type="binding site" evidence="10">
    <location>
        <position position="315"/>
    </location>
    <ligand>
        <name>ATP</name>
        <dbReference type="ChEBI" id="CHEBI:30616"/>
    </ligand>
</feature>
<evidence type="ECO:0000259" key="12">
    <source>
        <dbReference type="Pfam" id="PF00370"/>
    </source>
</evidence>
<comment type="activity regulation">
    <text evidence="10">Inhibited by fructose 1,6-bisphosphate (FBP).</text>
</comment>
<feature type="binding site" evidence="10">
    <location>
        <position position="12"/>
    </location>
    <ligand>
        <name>sn-glycerol 3-phosphate</name>
        <dbReference type="ChEBI" id="CHEBI:57597"/>
    </ligand>
</feature>
<organism evidence="14 15">
    <name type="scientific">Gulosibacter macacae</name>
    <dbReference type="NCBI Taxonomy" id="2488791"/>
    <lineage>
        <taxon>Bacteria</taxon>
        <taxon>Bacillati</taxon>
        <taxon>Actinomycetota</taxon>
        <taxon>Actinomycetes</taxon>
        <taxon>Micrococcales</taxon>
        <taxon>Microbacteriaceae</taxon>
        <taxon>Gulosibacter</taxon>
    </lineage>
</organism>
<keyword evidence="5 10" id="KW-0418">Kinase</keyword>
<dbReference type="OrthoDB" id="9805576at2"/>
<feature type="binding site" evidence="10">
    <location>
        <position position="82"/>
    </location>
    <ligand>
        <name>glycerol</name>
        <dbReference type="ChEBI" id="CHEBI:17754"/>
    </ligand>
</feature>
<evidence type="ECO:0000256" key="8">
    <source>
        <dbReference type="ARBA" id="ARBA00052101"/>
    </source>
</evidence>
<feature type="binding site" evidence="10">
    <location>
        <position position="267"/>
    </location>
    <ligand>
        <name>ADP</name>
        <dbReference type="ChEBI" id="CHEBI:456216"/>
    </ligand>
</feature>
<feature type="binding site" evidence="10">
    <location>
        <position position="311"/>
    </location>
    <ligand>
        <name>ADP</name>
        <dbReference type="ChEBI" id="CHEBI:456216"/>
    </ligand>
</feature>
<protein>
    <recommendedName>
        <fullName evidence="10">Glycerol kinase</fullName>
        <ecNumber evidence="10">2.7.1.30</ecNumber>
    </recommendedName>
    <alternativeName>
        <fullName evidence="10">ATP:glycerol 3-phosphotransferase</fullName>
    </alternativeName>
    <alternativeName>
        <fullName evidence="10">Glycerokinase</fullName>
        <shortName evidence="10">GK</shortName>
    </alternativeName>
</protein>
<dbReference type="InterPro" id="IPR018485">
    <property type="entry name" value="FGGY_C"/>
</dbReference>
<evidence type="ECO:0000256" key="11">
    <source>
        <dbReference type="RuleBase" id="RU003733"/>
    </source>
</evidence>
<keyword evidence="3 10" id="KW-0808">Transferase</keyword>
<comment type="function">
    <text evidence="9 10">Key enzyme in the regulation of glycerol uptake and metabolism. Catalyzes the phosphorylation of glycerol to yield sn-glycerol 3-phosphate.</text>
</comment>
<reference evidence="14 15" key="1">
    <citation type="submission" date="2018-11" db="EMBL/GenBank/DDBJ databases">
        <title>YIM 102482-1 draft genome.</title>
        <authorList>
            <person name="Li G."/>
            <person name="Jiang Y."/>
        </authorList>
    </citation>
    <scope>NUCLEOTIDE SEQUENCE [LARGE SCALE GENOMIC DNA]</scope>
    <source>
        <strain evidence="14 15">YIM 102482-1</strain>
    </source>
</reference>
<dbReference type="Pfam" id="PF00370">
    <property type="entry name" value="FGGY_N"/>
    <property type="match status" value="1"/>
</dbReference>
<feature type="binding site" evidence="10">
    <location>
        <position position="311"/>
    </location>
    <ligand>
        <name>ATP</name>
        <dbReference type="ChEBI" id="CHEBI:30616"/>
    </ligand>
</feature>
<feature type="binding site" evidence="10">
    <location>
        <position position="246"/>
    </location>
    <ligand>
        <name>glycerol</name>
        <dbReference type="ChEBI" id="CHEBI:17754"/>
    </ligand>
</feature>
<comment type="pathway">
    <text evidence="1 10">Polyol metabolism; glycerol degradation via glycerol kinase pathway; sn-glycerol 3-phosphate from glycerol: step 1/1.</text>
</comment>
<dbReference type="NCBIfam" id="TIGR01311">
    <property type="entry name" value="glycerol_kin"/>
    <property type="match status" value="1"/>
</dbReference>
<dbReference type="SUPFAM" id="SSF53067">
    <property type="entry name" value="Actin-like ATPase domain"/>
    <property type="match status" value="2"/>
</dbReference>
<dbReference type="EMBL" id="RQVS01000004">
    <property type="protein sequence ID" value="RRJ87568.1"/>
    <property type="molecule type" value="Genomic_DNA"/>
</dbReference>
<dbReference type="Gene3D" id="3.30.420.40">
    <property type="match status" value="2"/>
</dbReference>
<keyword evidence="15" id="KW-1185">Reference proteome</keyword>
<dbReference type="GO" id="GO:0019563">
    <property type="term" value="P:glycerol catabolic process"/>
    <property type="evidence" value="ECO:0007669"/>
    <property type="project" value="UniProtKB-UniRule"/>
</dbReference>
<sequence>MSEFICAIDQGTTSSRAIIFDRTGRIRGTGQKEHAQHFPQPGWVEHDAAEIWRNVREVVGIALADAEITRHDLAAVGITNQRETTVVWDRATGDPVHPAIVWQDTRTQEVVDRLADGDVNRFRERCGLPLSTYFSAPKLVWLLENVEGMRARAEAGELAFGTIDSWVLWNLTGGPDGGVHATDVTNASRTMLMSLQTCEWDASLLESFGIPAALLPEIRSSSEVYGKAASNSLLRHTPVAGMLGDQQAATFGQAAFAAGEAKNTYGTGAFLIVNTGEEVVRSEEGLLSTVAYRLGDAPPVYALEGSVAVTGSLVQWLRDNLGIISTAPEVETLARTVDSNGGCYIVPAFSGLFAPWWRPDARGVIVGLTGFIHRGHIARAALESTAYQVADVVAAANKDAEVPLRELRVDGGMAANDTLMQFQADLLDVEVVRPAVLETTALGAAFAAGLAVGFWDDLDALRALWQEERRFAPSMDAGERERLRAGWLRAVEHSFNLA</sequence>
<dbReference type="AlphaFoldDB" id="A0A3P3VZQ9"/>
<feature type="binding site" evidence="10">
    <location>
        <position position="416"/>
    </location>
    <ligand>
        <name>ADP</name>
        <dbReference type="ChEBI" id="CHEBI:456216"/>
    </ligand>
</feature>
<feature type="binding site" evidence="10">
    <location>
        <position position="133"/>
    </location>
    <ligand>
        <name>sn-glycerol 3-phosphate</name>
        <dbReference type="ChEBI" id="CHEBI:57597"/>
    </ligand>
</feature>
<dbReference type="FunFam" id="3.30.420.40:FF:000007">
    <property type="entry name" value="Glycerol kinase"/>
    <property type="match status" value="1"/>
</dbReference>
<evidence type="ECO:0000256" key="9">
    <source>
        <dbReference type="ARBA" id="ARBA00054633"/>
    </source>
</evidence>
<dbReference type="GO" id="GO:0005524">
    <property type="term" value="F:ATP binding"/>
    <property type="evidence" value="ECO:0007669"/>
    <property type="project" value="UniProtKB-UniRule"/>
</dbReference>
<feature type="binding site" evidence="10">
    <location>
        <position position="412"/>
    </location>
    <ligand>
        <name>ATP</name>
        <dbReference type="ChEBI" id="CHEBI:30616"/>
    </ligand>
</feature>
<dbReference type="PROSITE" id="PS00933">
    <property type="entry name" value="FGGY_KINASES_1"/>
    <property type="match status" value="1"/>
</dbReference>
<evidence type="ECO:0000313" key="14">
    <source>
        <dbReference type="EMBL" id="RRJ87568.1"/>
    </source>
</evidence>
<evidence type="ECO:0000313" key="15">
    <source>
        <dbReference type="Proteomes" id="UP000274391"/>
    </source>
</evidence>
<dbReference type="InterPro" id="IPR000577">
    <property type="entry name" value="Carb_kinase_FGGY"/>
</dbReference>
<evidence type="ECO:0000259" key="13">
    <source>
        <dbReference type="Pfam" id="PF02782"/>
    </source>
</evidence>
<feature type="binding site" evidence="10">
    <location>
        <position position="83"/>
    </location>
    <ligand>
        <name>glycerol</name>
        <dbReference type="ChEBI" id="CHEBI:17754"/>
    </ligand>
</feature>
<dbReference type="UniPathway" id="UPA00618">
    <property type="reaction ID" value="UER00672"/>
</dbReference>
<feature type="binding site" evidence="10">
    <location>
        <position position="245"/>
    </location>
    <ligand>
        <name>sn-glycerol 3-phosphate</name>
        <dbReference type="ChEBI" id="CHEBI:57597"/>
    </ligand>
</feature>
<evidence type="ECO:0000256" key="2">
    <source>
        <dbReference type="ARBA" id="ARBA00009156"/>
    </source>
</evidence>
<feature type="binding site" evidence="10">
    <location>
        <position position="82"/>
    </location>
    <ligand>
        <name>sn-glycerol 3-phosphate</name>
        <dbReference type="ChEBI" id="CHEBI:57597"/>
    </ligand>
</feature>
<keyword evidence="7 10" id="KW-0067">ATP-binding</keyword>
<dbReference type="FunFam" id="3.30.420.40:FF:000008">
    <property type="entry name" value="Glycerol kinase"/>
    <property type="match status" value="1"/>
</dbReference>
<evidence type="ECO:0000256" key="7">
    <source>
        <dbReference type="ARBA" id="ARBA00022840"/>
    </source>
</evidence>
<gene>
    <name evidence="10 14" type="primary">glpK</name>
    <name evidence="14" type="ORF">EG850_04505</name>
</gene>
<dbReference type="CDD" id="cd07769">
    <property type="entry name" value="ASKHA_NBD_FGGY_GK"/>
    <property type="match status" value="1"/>
</dbReference>